<dbReference type="InterPro" id="IPR013857">
    <property type="entry name" value="NADH-UbQ_OxRdtase-assoc_prot30"/>
</dbReference>
<dbReference type="GO" id="GO:0051082">
    <property type="term" value="F:unfolded protein binding"/>
    <property type="evidence" value="ECO:0007669"/>
    <property type="project" value="TreeGrafter"/>
</dbReference>
<evidence type="ECO:0000313" key="6">
    <source>
        <dbReference type="EMBL" id="CAD7277305.1"/>
    </source>
</evidence>
<dbReference type="GO" id="GO:0032981">
    <property type="term" value="P:mitochondrial respiratory chain complex I assembly"/>
    <property type="evidence" value="ECO:0007669"/>
    <property type="project" value="TreeGrafter"/>
</dbReference>
<dbReference type="OrthoDB" id="42561at2759"/>
<dbReference type="AlphaFoldDB" id="A0A7R9BL24"/>
<dbReference type="PANTHER" id="PTHR13194:SF18">
    <property type="entry name" value="COMPLEX I INTERMEDIATE-ASSOCIATED PROTEIN 30, MITOCHONDRIAL"/>
    <property type="match status" value="1"/>
</dbReference>
<dbReference type="GO" id="GO:0006120">
    <property type="term" value="P:mitochondrial electron transport, NADH to ubiquinone"/>
    <property type="evidence" value="ECO:0007669"/>
    <property type="project" value="TreeGrafter"/>
</dbReference>
<comment type="similarity">
    <text evidence="2">Belongs to the CIA30 family.</text>
</comment>
<comment type="subcellular location">
    <subcellularLocation>
        <location evidence="1">Mitochondrion</location>
    </subcellularLocation>
</comment>
<sequence length="289" mass="33035">MCTKLNKVVGIFASRVRMFHSSAHACGMFHESHPKSGYQGPEKPGKEHIREGLGMLKEEIKLWKKEMQDKFDMDIPMIRPGIPDKIWGFNSKSDLDLWTVSSDADHGEGFSTSRLHLGPNETGLFEGNLTTKVPESGNVKTAGYCGIRSMRARKSFKRDTYWDWTTYTHLVMKVRGDGRPYFINIGSAGFFDIWWNDMYQFVLYTRGGPHWQYSKIPFSKFFLSSKGRVQDKQFVLPLNFVSSLGIAVGDKACGPFRLEIDWIGLEFDPGHVEDFAYELYATDKFVTAH</sequence>
<evidence type="ECO:0000256" key="3">
    <source>
        <dbReference type="ARBA" id="ARBA00023128"/>
    </source>
</evidence>
<feature type="domain" description="NADH:ubiquinone oxidoreductase intermediate-associated protein 30" evidence="5">
    <location>
        <begin position="88"/>
        <end position="260"/>
    </location>
</feature>
<name>A0A7R9BL24_9CRUS</name>
<keyword evidence="4" id="KW-0143">Chaperone</keyword>
<dbReference type="SUPFAM" id="SSF49785">
    <property type="entry name" value="Galactose-binding domain-like"/>
    <property type="match status" value="1"/>
</dbReference>
<dbReference type="InterPro" id="IPR039131">
    <property type="entry name" value="NDUFAF1"/>
</dbReference>
<proteinExistence type="inferred from homology"/>
<gene>
    <name evidence="6" type="ORF">NMOB1V02_LOCUS5040</name>
</gene>
<dbReference type="GO" id="GO:0005739">
    <property type="term" value="C:mitochondrion"/>
    <property type="evidence" value="ECO:0007669"/>
    <property type="project" value="UniProtKB-SubCell"/>
</dbReference>
<evidence type="ECO:0000256" key="1">
    <source>
        <dbReference type="ARBA" id="ARBA00004173"/>
    </source>
</evidence>
<dbReference type="PANTHER" id="PTHR13194">
    <property type="entry name" value="COMPLEX I INTERMEDIATE-ASSOCIATED PROTEIN 30"/>
    <property type="match status" value="1"/>
</dbReference>
<evidence type="ECO:0000259" key="5">
    <source>
        <dbReference type="Pfam" id="PF08547"/>
    </source>
</evidence>
<evidence type="ECO:0000256" key="4">
    <source>
        <dbReference type="ARBA" id="ARBA00023186"/>
    </source>
</evidence>
<keyword evidence="7" id="KW-1185">Reference proteome</keyword>
<protein>
    <recommendedName>
        <fullName evidence="5">NADH:ubiquinone oxidoreductase intermediate-associated protein 30 domain-containing protein</fullName>
    </recommendedName>
</protein>
<dbReference type="EMBL" id="CAJPEX010000866">
    <property type="protein sequence ID" value="CAG0917457.1"/>
    <property type="molecule type" value="Genomic_DNA"/>
</dbReference>
<dbReference type="Pfam" id="PF08547">
    <property type="entry name" value="CIA30"/>
    <property type="match status" value="1"/>
</dbReference>
<accession>A0A7R9BL24</accession>
<evidence type="ECO:0000313" key="7">
    <source>
        <dbReference type="Proteomes" id="UP000678499"/>
    </source>
</evidence>
<dbReference type="Proteomes" id="UP000678499">
    <property type="component" value="Unassembled WGS sequence"/>
</dbReference>
<keyword evidence="3" id="KW-0496">Mitochondrion</keyword>
<dbReference type="EMBL" id="OA882903">
    <property type="protein sequence ID" value="CAD7277305.1"/>
    <property type="molecule type" value="Genomic_DNA"/>
</dbReference>
<dbReference type="InterPro" id="IPR008979">
    <property type="entry name" value="Galactose-bd-like_sf"/>
</dbReference>
<organism evidence="6">
    <name type="scientific">Notodromas monacha</name>
    <dbReference type="NCBI Taxonomy" id="399045"/>
    <lineage>
        <taxon>Eukaryota</taxon>
        <taxon>Metazoa</taxon>
        <taxon>Ecdysozoa</taxon>
        <taxon>Arthropoda</taxon>
        <taxon>Crustacea</taxon>
        <taxon>Oligostraca</taxon>
        <taxon>Ostracoda</taxon>
        <taxon>Podocopa</taxon>
        <taxon>Podocopida</taxon>
        <taxon>Cypridocopina</taxon>
        <taxon>Cypridoidea</taxon>
        <taxon>Cyprididae</taxon>
        <taxon>Notodromas</taxon>
    </lineage>
</organism>
<evidence type="ECO:0000256" key="2">
    <source>
        <dbReference type="ARBA" id="ARBA00007884"/>
    </source>
</evidence>
<reference evidence="6" key="1">
    <citation type="submission" date="2020-11" db="EMBL/GenBank/DDBJ databases">
        <authorList>
            <person name="Tran Van P."/>
        </authorList>
    </citation>
    <scope>NUCLEOTIDE SEQUENCE</scope>
</reference>